<reference evidence="9" key="1">
    <citation type="journal article" date="2016" name="J. Eukaryot. Microbiol.">
        <title>Mitochondrial Genome of Prasinophyte Alga Pyramimonas parkeae.</title>
        <authorList>
            <person name="Hrda S."/>
            <person name="Hroudova M."/>
            <person name="Vlcek C."/>
            <person name="Hampl V."/>
        </authorList>
    </citation>
    <scope>NUCLEOTIDE SEQUENCE</scope>
    <source>
        <strain evidence="9">SCCAP K-0007</strain>
    </source>
</reference>
<feature type="transmembrane region" description="Helical" evidence="7">
    <location>
        <begin position="85"/>
        <end position="105"/>
    </location>
</feature>
<dbReference type="GO" id="GO:0008137">
    <property type="term" value="F:NADH dehydrogenase (ubiquinone) activity"/>
    <property type="evidence" value="ECO:0007669"/>
    <property type="project" value="InterPro"/>
</dbReference>
<sequence length="485" mass="54575">MKELFLNDFKLAIPELFLISISIFLLVYGVIYSTSDFKGYPILSSNISRLALVTLCFSIILVMNHPIEEAVFFSQSLILDDFSSFLKVLILICSFTSILISLDYLKEEKLNSFEPIILILISTGSMLLMVSSYDFLSMYLGIELQSLCFYVLAACKRDSEFSTEAGIKYFLLGAFSSGLLLFGCSLIYGFTGLIHFEELAKVFSGIEHTNAIKLGILFLAVGFLFKLTAVPFHMWAPDVYEGAPNSITAFFLITPKIAILGLFVRLFLYSFYDFLFSWQVILLISSIASMILACFAAMAQKKIKRLLVYSAIGHVGYMLLAFSCGNLKGIQALFLYLVIYLIMTINMFASILSLRHVKYIGDLHQLVRTNPLLSITMGVNLFSIAGIPPLAGFCSKFYLFFAALSSSLYLGALVGVLTSVISCFYYIRLIKIIYFESPKTWIYYSTIDKEKSLILAITSFFILFFFSYPSPLFIFTHKIALAFII</sequence>
<feature type="transmembrane region" description="Helical" evidence="7">
    <location>
        <begin position="329"/>
        <end position="352"/>
    </location>
</feature>
<evidence type="ECO:0000256" key="2">
    <source>
        <dbReference type="ARBA" id="ARBA00022692"/>
    </source>
</evidence>
<evidence type="ECO:0000256" key="1">
    <source>
        <dbReference type="ARBA" id="ARBA00004141"/>
    </source>
</evidence>
<feature type="transmembrane region" description="Helical" evidence="7">
    <location>
        <begin position="397"/>
        <end position="427"/>
    </location>
</feature>
<dbReference type="RefSeq" id="YP_009310495.1">
    <property type="nucleotide sequence ID" value="NC_031504.1"/>
</dbReference>
<evidence type="ECO:0000256" key="4">
    <source>
        <dbReference type="ARBA" id="ARBA00022989"/>
    </source>
</evidence>
<dbReference type="GeneID" id="29997510"/>
<comment type="subcellular location">
    <subcellularLocation>
        <location evidence="1">Membrane</location>
        <topology evidence="1">Multi-pass membrane protein</topology>
    </subcellularLocation>
</comment>
<dbReference type="InterPro" id="IPR010096">
    <property type="entry name" value="NADH-Q_OxRdtase_suN/2"/>
</dbReference>
<dbReference type="GO" id="GO:0016020">
    <property type="term" value="C:membrane"/>
    <property type="evidence" value="ECO:0007669"/>
    <property type="project" value="UniProtKB-SubCell"/>
</dbReference>
<feature type="domain" description="NADH:quinone oxidoreductase/Mrp antiporter transmembrane" evidence="8">
    <location>
        <begin position="132"/>
        <end position="422"/>
    </location>
</feature>
<protein>
    <submittedName>
        <fullName evidence="9">NADH dehydrogenase subunit 2</fullName>
    </submittedName>
</protein>
<dbReference type="AlphaFoldDB" id="A0A1D8I1S0"/>
<dbReference type="NCBIfam" id="TIGR01770">
    <property type="entry name" value="NDH_I_N"/>
    <property type="match status" value="1"/>
</dbReference>
<feature type="transmembrane region" description="Helical" evidence="7">
    <location>
        <begin position="247"/>
        <end position="272"/>
    </location>
</feature>
<evidence type="ECO:0000256" key="7">
    <source>
        <dbReference type="SAM" id="Phobius"/>
    </source>
</evidence>
<dbReference type="PANTHER" id="PTHR22773">
    <property type="entry name" value="NADH DEHYDROGENASE"/>
    <property type="match status" value="1"/>
</dbReference>
<dbReference type="InterPro" id="IPR001750">
    <property type="entry name" value="ND/Mrp_TM"/>
</dbReference>
<gene>
    <name evidence="9" type="primary">nad2</name>
</gene>
<feature type="transmembrane region" description="Helical" evidence="7">
    <location>
        <begin position="453"/>
        <end position="475"/>
    </location>
</feature>
<feature type="transmembrane region" description="Helical" evidence="7">
    <location>
        <begin position="112"/>
        <end position="130"/>
    </location>
</feature>
<feature type="transmembrane region" description="Helical" evidence="7">
    <location>
        <begin position="47"/>
        <end position="65"/>
    </location>
</feature>
<evidence type="ECO:0000259" key="8">
    <source>
        <dbReference type="Pfam" id="PF00361"/>
    </source>
</evidence>
<keyword evidence="3" id="KW-1278">Translocase</keyword>
<feature type="transmembrane region" description="Helical" evidence="7">
    <location>
        <begin position="306"/>
        <end position="323"/>
    </location>
</feature>
<keyword evidence="6 7" id="KW-0472">Membrane</keyword>
<proteinExistence type="inferred from homology"/>
<geneLocation type="mitochondrion" evidence="9"/>
<feature type="transmembrane region" description="Helical" evidence="7">
    <location>
        <begin position="372"/>
        <end position="391"/>
    </location>
</feature>
<keyword evidence="2 7" id="KW-0812">Transmembrane</keyword>
<accession>A0A1D8I1S0</accession>
<evidence type="ECO:0000256" key="3">
    <source>
        <dbReference type="ARBA" id="ARBA00022967"/>
    </source>
</evidence>
<keyword evidence="9" id="KW-0496">Mitochondrion</keyword>
<organism evidence="9">
    <name type="scientific">Pyramimonas parkeae</name>
    <dbReference type="NCBI Taxonomy" id="36894"/>
    <lineage>
        <taxon>Eukaryota</taxon>
        <taxon>Viridiplantae</taxon>
        <taxon>Chlorophyta</taxon>
        <taxon>Pyramimonadophyceae</taxon>
        <taxon>Pyramimonadales</taxon>
        <taxon>Pyramimonadaceae</taxon>
        <taxon>Pyramimonas</taxon>
        <taxon>Pyramimonas subgen. Trichocystis</taxon>
    </lineage>
</organism>
<dbReference type="Pfam" id="PF00361">
    <property type="entry name" value="Proton_antipo_M"/>
    <property type="match status" value="1"/>
</dbReference>
<dbReference type="HAMAP" id="MF_00445">
    <property type="entry name" value="NDH1_NuoN_1"/>
    <property type="match status" value="1"/>
</dbReference>
<evidence type="ECO:0000256" key="5">
    <source>
        <dbReference type="ARBA" id="ARBA00023027"/>
    </source>
</evidence>
<feature type="transmembrane region" description="Helical" evidence="7">
    <location>
        <begin position="12"/>
        <end position="35"/>
    </location>
</feature>
<evidence type="ECO:0000313" key="9">
    <source>
        <dbReference type="EMBL" id="AOT98928.1"/>
    </source>
</evidence>
<feature type="transmembrane region" description="Helical" evidence="7">
    <location>
        <begin position="167"/>
        <end position="191"/>
    </location>
</feature>
<feature type="transmembrane region" description="Helical" evidence="7">
    <location>
        <begin position="211"/>
        <end position="235"/>
    </location>
</feature>
<feature type="transmembrane region" description="Helical" evidence="7">
    <location>
        <begin position="278"/>
        <end position="299"/>
    </location>
</feature>
<dbReference type="GO" id="GO:0042773">
    <property type="term" value="P:ATP synthesis coupled electron transport"/>
    <property type="evidence" value="ECO:0007669"/>
    <property type="project" value="InterPro"/>
</dbReference>
<keyword evidence="5" id="KW-0520">NAD</keyword>
<evidence type="ECO:0000256" key="6">
    <source>
        <dbReference type="ARBA" id="ARBA00023136"/>
    </source>
</evidence>
<dbReference type="RefSeq" id="YP_009310460.1">
    <property type="nucleotide sequence ID" value="NC_031504.1"/>
</dbReference>
<dbReference type="EMBL" id="KX756655">
    <property type="protein sequence ID" value="AOT98928.1"/>
    <property type="molecule type" value="Genomic_DNA"/>
</dbReference>
<keyword evidence="4 7" id="KW-1133">Transmembrane helix</keyword>
<dbReference type="GeneID" id="29997458"/>
<dbReference type="EMBL" id="KX756655">
    <property type="protein sequence ID" value="AOT98930.1"/>
    <property type="molecule type" value="Genomic_DNA"/>
</dbReference>
<name>A0A1D8I1S0_9CHLO</name>
<dbReference type="PRINTS" id="PR01434">
    <property type="entry name" value="NADHDHGNASE5"/>
</dbReference>